<dbReference type="AlphaFoldDB" id="A0A6J6TKJ8"/>
<name>A0A6J6TKJ8_9ZZZZ</name>
<dbReference type="InterPro" id="IPR029058">
    <property type="entry name" value="AB_hydrolase_fold"/>
</dbReference>
<organism evidence="2">
    <name type="scientific">freshwater metagenome</name>
    <dbReference type="NCBI Taxonomy" id="449393"/>
    <lineage>
        <taxon>unclassified sequences</taxon>
        <taxon>metagenomes</taxon>
        <taxon>ecological metagenomes</taxon>
    </lineage>
</organism>
<dbReference type="EMBL" id="CAEZYZ010000087">
    <property type="protein sequence ID" value="CAB4746879.1"/>
    <property type="molecule type" value="Genomic_DNA"/>
</dbReference>
<evidence type="ECO:0000259" key="1">
    <source>
        <dbReference type="Pfam" id="PF12697"/>
    </source>
</evidence>
<dbReference type="Pfam" id="PF12697">
    <property type="entry name" value="Abhydrolase_6"/>
    <property type="match status" value="1"/>
</dbReference>
<sequence length="278" mass="31190">MTFHVVASDGYRLAARRYSVPEPRARIVMAGATGVPQGFYRRFASHAASAGFEVVTFDYRGIGDSAPATLRGFRMDYRDWGRLDLAAVVDETADDHLSTHLVGHSYGGQALGLLPDPSRLQTMHAFGTGTGWSGYMPRLEQLRVRALWDLAGPVVTRSAGYLAWSRLGLGEDLPLDVYRQWKRWCRYPHHYFEDPDISAEMVALFERVEIPIVAINSTDDRWIPPVSRDAFMSFYRNAPVTTRDIRPSDIGVTSLGHMGYFRQDATSLWDEVLADLTG</sequence>
<dbReference type="Gene3D" id="3.40.50.1820">
    <property type="entry name" value="alpha/beta hydrolase"/>
    <property type="match status" value="1"/>
</dbReference>
<protein>
    <submittedName>
        <fullName evidence="2">Unannotated protein</fullName>
    </submittedName>
</protein>
<proteinExistence type="predicted"/>
<reference evidence="2" key="1">
    <citation type="submission" date="2020-05" db="EMBL/GenBank/DDBJ databases">
        <authorList>
            <person name="Chiriac C."/>
            <person name="Salcher M."/>
            <person name="Ghai R."/>
            <person name="Kavagutti S V."/>
        </authorList>
    </citation>
    <scope>NUCLEOTIDE SEQUENCE</scope>
</reference>
<gene>
    <name evidence="2" type="ORF">UFOPK2810_00639</name>
</gene>
<feature type="domain" description="AB hydrolase-1" evidence="1">
    <location>
        <begin position="36"/>
        <end position="262"/>
    </location>
</feature>
<dbReference type="PIRSF" id="PIRSF037442">
    <property type="entry name" value="UCP037442_abhydr"/>
    <property type="match status" value="1"/>
</dbReference>
<dbReference type="InterPro" id="IPR017208">
    <property type="entry name" value="UCP037442_abhydr"/>
</dbReference>
<accession>A0A6J6TKJ8</accession>
<evidence type="ECO:0000313" key="2">
    <source>
        <dbReference type="EMBL" id="CAB4746879.1"/>
    </source>
</evidence>
<dbReference type="SUPFAM" id="SSF53474">
    <property type="entry name" value="alpha/beta-Hydrolases"/>
    <property type="match status" value="1"/>
</dbReference>
<dbReference type="InterPro" id="IPR000073">
    <property type="entry name" value="AB_hydrolase_1"/>
</dbReference>